<proteinExistence type="inferred from homology"/>
<feature type="region of interest" description="Disordered" evidence="8">
    <location>
        <begin position="1"/>
        <end position="104"/>
    </location>
</feature>
<evidence type="ECO:0000256" key="4">
    <source>
        <dbReference type="ARBA" id="ARBA00011825"/>
    </source>
</evidence>
<evidence type="ECO:0000256" key="3">
    <source>
        <dbReference type="ARBA" id="ARBA00008218"/>
    </source>
</evidence>
<gene>
    <name evidence="10" type="ORF">LAME_0F16732G</name>
</gene>
<comment type="similarity">
    <text evidence="3">Belongs to the SNUT3 family.</text>
</comment>
<dbReference type="EMBL" id="LT598477">
    <property type="protein sequence ID" value="SCU96582.1"/>
    <property type="molecule type" value="Genomic_DNA"/>
</dbReference>
<keyword evidence="5" id="KW-0507">mRNA processing</keyword>
<dbReference type="GO" id="GO:0006397">
    <property type="term" value="P:mRNA processing"/>
    <property type="evidence" value="ECO:0007669"/>
    <property type="project" value="UniProtKB-KW"/>
</dbReference>
<reference evidence="11" key="1">
    <citation type="submission" date="2016-03" db="EMBL/GenBank/DDBJ databases">
        <authorList>
            <person name="Devillers Hugo."/>
        </authorList>
    </citation>
    <scope>NUCLEOTIDE SEQUENCE [LARGE SCALE GENOMIC DNA]</scope>
</reference>
<feature type="compositionally biased region" description="Basic residues" evidence="8">
    <location>
        <begin position="66"/>
        <end position="77"/>
    </location>
</feature>
<dbReference type="Proteomes" id="UP000191144">
    <property type="component" value="Chromosome F"/>
</dbReference>
<comment type="subcellular location">
    <subcellularLocation>
        <location evidence="2">Nucleus</location>
    </subcellularLocation>
</comment>
<organism evidence="10 11">
    <name type="scientific">Lachancea meyersii CBS 8951</name>
    <dbReference type="NCBI Taxonomy" id="1266667"/>
    <lineage>
        <taxon>Eukaryota</taxon>
        <taxon>Fungi</taxon>
        <taxon>Dikarya</taxon>
        <taxon>Ascomycota</taxon>
        <taxon>Saccharomycotina</taxon>
        <taxon>Saccharomycetes</taxon>
        <taxon>Saccharomycetales</taxon>
        <taxon>Saccharomycetaceae</taxon>
        <taxon>Lachancea</taxon>
    </lineage>
</organism>
<dbReference type="AlphaFoldDB" id="A0A1G4JZD7"/>
<dbReference type="Pfam" id="PF08648">
    <property type="entry name" value="SNRNP27"/>
    <property type="match status" value="1"/>
</dbReference>
<comment type="function">
    <text evidence="1">May play a role in mRNA splicing.</text>
</comment>
<evidence type="ECO:0000256" key="7">
    <source>
        <dbReference type="ARBA" id="ARBA00023242"/>
    </source>
</evidence>
<protein>
    <submittedName>
        <fullName evidence="10">LAME_0F16732g1_1</fullName>
    </submittedName>
</protein>
<accession>A0A1G4JZD7</accession>
<feature type="compositionally biased region" description="Polar residues" evidence="8">
    <location>
        <begin position="37"/>
        <end position="49"/>
    </location>
</feature>
<feature type="compositionally biased region" description="Basic residues" evidence="8">
    <location>
        <begin position="86"/>
        <end position="104"/>
    </location>
</feature>
<evidence type="ECO:0000256" key="8">
    <source>
        <dbReference type="SAM" id="MobiDB-lite"/>
    </source>
</evidence>
<dbReference type="OrthoDB" id="21368at2759"/>
<comment type="subunit">
    <text evidence="4">Part of a tri-snRNP complex.</text>
</comment>
<keyword evidence="7" id="KW-0539">Nucleus</keyword>
<dbReference type="InterPro" id="IPR013957">
    <property type="entry name" value="SNRNP27"/>
</dbReference>
<feature type="compositionally biased region" description="Basic and acidic residues" evidence="8">
    <location>
        <begin position="23"/>
        <end position="34"/>
    </location>
</feature>
<dbReference type="PANTHER" id="PTHR31077">
    <property type="entry name" value="U4/U6.U5 SMALL NUCLEAR RIBONUCLEOPROTEIN 27 KDA PROTEIN"/>
    <property type="match status" value="1"/>
</dbReference>
<keyword evidence="11" id="KW-1185">Reference proteome</keyword>
<evidence type="ECO:0000256" key="6">
    <source>
        <dbReference type="ARBA" id="ARBA00023187"/>
    </source>
</evidence>
<evidence type="ECO:0000313" key="10">
    <source>
        <dbReference type="EMBL" id="SCU96582.1"/>
    </source>
</evidence>
<dbReference type="PANTHER" id="PTHR31077:SF1">
    <property type="entry name" value="U4_U6.U5 SMALL NUCLEAR RIBONUCLEOPROTEIN 27 KDA PROTEIN"/>
    <property type="match status" value="1"/>
</dbReference>
<evidence type="ECO:0000256" key="1">
    <source>
        <dbReference type="ARBA" id="ARBA00003632"/>
    </source>
</evidence>
<feature type="domain" description="U4/U6.U5 small nuclear ribonucleoprotein 27kDa protein" evidence="9">
    <location>
        <begin position="52"/>
        <end position="98"/>
    </location>
</feature>
<keyword evidence="6" id="KW-0508">mRNA splicing</keyword>
<evidence type="ECO:0000259" key="9">
    <source>
        <dbReference type="Pfam" id="PF08648"/>
    </source>
</evidence>
<dbReference type="GO" id="GO:0071011">
    <property type="term" value="C:precatalytic spliceosome"/>
    <property type="evidence" value="ECO:0007669"/>
    <property type="project" value="TreeGrafter"/>
</dbReference>
<dbReference type="GO" id="GO:0008380">
    <property type="term" value="P:RNA splicing"/>
    <property type="evidence" value="ECO:0007669"/>
    <property type="project" value="UniProtKB-KW"/>
</dbReference>
<evidence type="ECO:0000313" key="11">
    <source>
        <dbReference type="Proteomes" id="UP000191144"/>
    </source>
</evidence>
<name>A0A1G4JZD7_9SACH</name>
<evidence type="ECO:0000256" key="2">
    <source>
        <dbReference type="ARBA" id="ARBA00004123"/>
    </source>
</evidence>
<sequence>MSANVPEPQEPQCLTEKGPVSNEHLDKKLHDKVPDGLQNTQQKASSAQEPPQDMALLMGFSGFKSTKNKKVQPKKSGGKQVEKKVGKNAKYRQYVNRKNKKLVQ</sequence>
<evidence type="ECO:0000256" key="5">
    <source>
        <dbReference type="ARBA" id="ARBA00022664"/>
    </source>
</evidence>